<dbReference type="EMBL" id="MFBY01000017">
    <property type="protein sequence ID" value="OGE13852.1"/>
    <property type="molecule type" value="Genomic_DNA"/>
</dbReference>
<organism evidence="1 2">
    <name type="scientific">Candidatus Curtissbacteria bacterium RIFCSPLOWO2_12_FULL_38_9</name>
    <dbReference type="NCBI Taxonomy" id="1797735"/>
    <lineage>
        <taxon>Bacteria</taxon>
        <taxon>Candidatus Curtissiibacteriota</taxon>
    </lineage>
</organism>
<gene>
    <name evidence="1" type="ORF">A3G14_01740</name>
</gene>
<proteinExistence type="predicted"/>
<dbReference type="AlphaFoldDB" id="A0A1F5IBV8"/>
<evidence type="ECO:0000313" key="2">
    <source>
        <dbReference type="Proteomes" id="UP000177300"/>
    </source>
</evidence>
<sequence>MEIEVPKFRRVPREIGSETSNVDIIERNRNDGLLLLDIKIDHETTIVPVFDLREDSHKREIAKVLISGDPVAAFGVGNYGIAIGIDHPKRGRFPNSWEHYWKFKPDRPRDAKIPILMPPKYWSEIIDFRKIHSGFKPLFNRGQLERAYREAVIFHIVAPSYNYAPHINHPALVTAEDGKNSVSAFWWDDPDLEEIADIAMRLDPNVLIGISSFNDRGENPAFNYDEVKDYIMRKKKVPFKYIIRDSIGEKVGVKSSHPQFKVPENDEKPVWQVVRRGARSVKRFLQATRLPFEAEGKDSALFAPRAHSEDVDLDNLIDTVHELILRDYSLRKAS</sequence>
<accession>A0A1F5IBV8</accession>
<reference evidence="1 2" key="1">
    <citation type="journal article" date="2016" name="Nat. Commun.">
        <title>Thousands of microbial genomes shed light on interconnected biogeochemical processes in an aquifer system.</title>
        <authorList>
            <person name="Anantharaman K."/>
            <person name="Brown C.T."/>
            <person name="Hug L.A."/>
            <person name="Sharon I."/>
            <person name="Castelle C.J."/>
            <person name="Probst A.J."/>
            <person name="Thomas B.C."/>
            <person name="Singh A."/>
            <person name="Wilkins M.J."/>
            <person name="Karaoz U."/>
            <person name="Brodie E.L."/>
            <person name="Williams K.H."/>
            <person name="Hubbard S.S."/>
            <person name="Banfield J.F."/>
        </authorList>
    </citation>
    <scope>NUCLEOTIDE SEQUENCE [LARGE SCALE GENOMIC DNA]</scope>
</reference>
<name>A0A1F5IBV8_9BACT</name>
<protein>
    <submittedName>
        <fullName evidence="1">Uncharacterized protein</fullName>
    </submittedName>
</protein>
<dbReference type="Proteomes" id="UP000177300">
    <property type="component" value="Unassembled WGS sequence"/>
</dbReference>
<evidence type="ECO:0000313" key="1">
    <source>
        <dbReference type="EMBL" id="OGE13852.1"/>
    </source>
</evidence>
<comment type="caution">
    <text evidence="1">The sequence shown here is derived from an EMBL/GenBank/DDBJ whole genome shotgun (WGS) entry which is preliminary data.</text>
</comment>